<dbReference type="Pfam" id="PF08719">
    <property type="entry name" value="NADAR"/>
    <property type="match status" value="1"/>
</dbReference>
<evidence type="ECO:0000259" key="3">
    <source>
        <dbReference type="Pfam" id="PF08719"/>
    </source>
</evidence>
<dbReference type="AlphaFoldDB" id="A0A0M3QHN0"/>
<proteinExistence type="predicted"/>
<dbReference type="Pfam" id="PF24645">
    <property type="entry name" value="DUF7639"/>
    <property type="match status" value="1"/>
</dbReference>
<evidence type="ECO:0000313" key="6">
    <source>
        <dbReference type="EMBL" id="ALC20039.1"/>
    </source>
</evidence>
<dbReference type="OMA" id="AHAYWAL"/>
<dbReference type="InterPro" id="IPR012816">
    <property type="entry name" value="NADAR"/>
</dbReference>
<feature type="domain" description="NADAR" evidence="3">
    <location>
        <begin position="252"/>
        <end position="372"/>
    </location>
</feature>
<dbReference type="GO" id="GO:0016787">
    <property type="term" value="F:hydrolase activity"/>
    <property type="evidence" value="ECO:0007669"/>
    <property type="project" value="UniProtKB-KW"/>
</dbReference>
<dbReference type="InterPro" id="IPR056056">
    <property type="entry name" value="DUF7639"/>
</dbReference>
<dbReference type="InterPro" id="IPR037238">
    <property type="entry name" value="YbiA-like_sf"/>
</dbReference>
<dbReference type="EMBL" id="CP011340">
    <property type="protein sequence ID" value="ALC20039.1"/>
    <property type="molecule type" value="Genomic_DNA"/>
</dbReference>
<feature type="domain" description="DUF7638" evidence="4">
    <location>
        <begin position="15"/>
        <end position="119"/>
    </location>
</feature>
<name>A0A0M3QHN0_STRPR</name>
<evidence type="ECO:0000259" key="4">
    <source>
        <dbReference type="Pfam" id="PF24644"/>
    </source>
</evidence>
<dbReference type="STRING" id="38300.SPRI_1733"/>
<evidence type="ECO:0000256" key="1">
    <source>
        <dbReference type="ARBA" id="ARBA00000022"/>
    </source>
</evidence>
<dbReference type="PATRIC" id="fig|38300.4.peg.1840"/>
<accession>A0A0M3QHN0</accession>
<evidence type="ECO:0000313" key="7">
    <source>
        <dbReference type="Proteomes" id="UP000060513"/>
    </source>
</evidence>
<keyword evidence="6" id="KW-0378">Hydrolase</keyword>
<gene>
    <name evidence="6" type="ORF">SPRI_1733</name>
</gene>
<sequence length="381" mass="42151">MPARQNDRMIGNRTTHRTADGVRIPGTWRHAFIRNGGQYFLTDLFIFADGIVDCWGFVTLDEFEKKLRSGWVATSFPEGADVSAHGLASWKFAEPHTWLTPELLLAEVRETVEQLNGRPDSTARCLAAVDVFLADRTEENRAAARAAYLAIPETRRHYALGDMDSKDWPLQALVAGPDGELEEWSDEPVSQEDYDEAITYFEERARSIAERSPRTPADGSATSFAPAVHLYESYVRQPTDDPGTAALRNDYPAPVDIDGVTYPSVAHAYWALSVTGEDTRAAVLATGNANMARRIAAEAARRPGWEHARTAVMTSLLRAKYTQHPDLAEILLATADATVVYDDSDSAFWGNDTGQGRNWTGRLLELVRSELQARRAGILPA</sequence>
<dbReference type="Pfam" id="PF24644">
    <property type="entry name" value="DUF7638"/>
    <property type="match status" value="1"/>
</dbReference>
<dbReference type="CDD" id="cd15457">
    <property type="entry name" value="NADAR"/>
    <property type="match status" value="1"/>
</dbReference>
<feature type="domain" description="DUF7639" evidence="5">
    <location>
        <begin position="120"/>
        <end position="211"/>
    </location>
</feature>
<evidence type="ECO:0000256" key="2">
    <source>
        <dbReference type="ARBA" id="ARBA00000751"/>
    </source>
</evidence>
<evidence type="ECO:0000259" key="5">
    <source>
        <dbReference type="Pfam" id="PF24645"/>
    </source>
</evidence>
<dbReference type="Gene3D" id="1.10.357.40">
    <property type="entry name" value="YbiA-like"/>
    <property type="match status" value="1"/>
</dbReference>
<dbReference type="KEGG" id="spri:SPRI_1733"/>
<reference evidence="6 7" key="1">
    <citation type="submission" date="2015-08" db="EMBL/GenBank/DDBJ databases">
        <title>Genome sequence of the pristinamycin over-producing bacterium Streptomyces pristinaespiralis HCCB10218.</title>
        <authorList>
            <person name="Tian J."/>
            <person name="Yang J."/>
            <person name="Li L."/>
            <person name="Ruan L."/>
            <person name="Wei W."/>
            <person name="Zheng G."/>
            <person name="Wei Z."/>
            <person name="Yang S."/>
            <person name="Ge M."/>
            <person name="Jiang W."/>
            <person name="Lu Y."/>
        </authorList>
    </citation>
    <scope>NUCLEOTIDE SEQUENCE [LARGE SCALE GENOMIC DNA]</scope>
    <source>
        <strain evidence="6 7">HCCB 10218</strain>
    </source>
</reference>
<comment type="catalytic activity">
    <reaction evidence="2">
        <text>2,5-diamino-6-hydroxy-4-(5-phosphoribosylamino)-pyrimidine + H2O = 2,5,6-triamino-4-hydroxypyrimidine + D-ribose 5-phosphate</text>
        <dbReference type="Rhea" id="RHEA:23436"/>
        <dbReference type="ChEBI" id="CHEBI:15377"/>
        <dbReference type="ChEBI" id="CHEBI:58614"/>
        <dbReference type="ChEBI" id="CHEBI:78346"/>
        <dbReference type="ChEBI" id="CHEBI:137796"/>
    </reaction>
</comment>
<protein>
    <submittedName>
        <fullName evidence="6">GTP cyclohydrolase</fullName>
    </submittedName>
</protein>
<organism evidence="6">
    <name type="scientific">Streptomyces pristinaespiralis</name>
    <dbReference type="NCBI Taxonomy" id="38300"/>
    <lineage>
        <taxon>Bacteria</taxon>
        <taxon>Bacillati</taxon>
        <taxon>Actinomycetota</taxon>
        <taxon>Actinomycetes</taxon>
        <taxon>Kitasatosporales</taxon>
        <taxon>Streptomycetaceae</taxon>
        <taxon>Streptomyces</taxon>
    </lineage>
</organism>
<dbReference type="Proteomes" id="UP000060513">
    <property type="component" value="Chromosome"/>
</dbReference>
<dbReference type="InterPro" id="IPR056055">
    <property type="entry name" value="DUF7638"/>
</dbReference>
<dbReference type="SUPFAM" id="SSF143990">
    <property type="entry name" value="YbiA-like"/>
    <property type="match status" value="1"/>
</dbReference>
<comment type="catalytic activity">
    <reaction evidence="1">
        <text>5-amino-6-(5-phospho-D-ribosylamino)uracil + H2O = 5,6-diaminouracil + D-ribose 5-phosphate</text>
        <dbReference type="Rhea" id="RHEA:55020"/>
        <dbReference type="ChEBI" id="CHEBI:15377"/>
        <dbReference type="ChEBI" id="CHEBI:46252"/>
        <dbReference type="ChEBI" id="CHEBI:58453"/>
        <dbReference type="ChEBI" id="CHEBI:78346"/>
    </reaction>
</comment>